<dbReference type="AlphaFoldDB" id="A0A1W9Z640"/>
<accession>A0A1W9Z640</accession>
<sequence>MTTTAAVELEPVIDDLAVYLMPGRVKGPAPGHGAGPRRALDEAVDAERLGIKTAFLTERYDLKNAPALLGGIGAVTTRLEIGTSPIVTSSRPPIVIAGFAATMQAAFGERFILGLGRGITEAPDGAGLLPFGDTAETFADYVQMIKTLLRGEVVNYDGPAGRFRNLRMVDTLEGPPPPIWYCAMGGPKACKLAAHVADGLMLMPMLTAEATERAVKTFREERERIGLDPNSAQVCQSVVTACELDEVKTANITSARFVTYVVGGYQFLAKRYVRANGWDMDVIRRIGEHPMFGQRGQVSPSADESFYRSQLLEPGALVPEEWMQESCAIGSVEKCVSRWQDYRRAGADQIMLYGSTPADSVKLIDAWRRESNRND</sequence>
<evidence type="ECO:0000256" key="1">
    <source>
        <dbReference type="ARBA" id="ARBA00023002"/>
    </source>
</evidence>
<proteinExistence type="predicted"/>
<dbReference type="SUPFAM" id="SSF51679">
    <property type="entry name" value="Bacterial luciferase-like"/>
    <property type="match status" value="1"/>
</dbReference>
<protein>
    <submittedName>
        <fullName evidence="3">LLM class F420-dependent oxidoreductase</fullName>
    </submittedName>
</protein>
<dbReference type="EMBL" id="MVHG01000136">
    <property type="protein sequence ID" value="ORA07619.1"/>
    <property type="molecule type" value="Genomic_DNA"/>
</dbReference>
<dbReference type="PANTHER" id="PTHR43244">
    <property type="match status" value="1"/>
</dbReference>
<name>A0A1W9Z640_MYCAI</name>
<dbReference type="RefSeq" id="WP_158085940.1">
    <property type="nucleotide sequence ID" value="NZ_MVHG01000136.1"/>
</dbReference>
<dbReference type="InterPro" id="IPR011251">
    <property type="entry name" value="Luciferase-like_dom"/>
</dbReference>
<evidence type="ECO:0000259" key="2">
    <source>
        <dbReference type="Pfam" id="PF00296"/>
    </source>
</evidence>
<keyword evidence="1" id="KW-0560">Oxidoreductase</keyword>
<comment type="caution">
    <text evidence="3">The sequence shown here is derived from an EMBL/GenBank/DDBJ whole genome shotgun (WGS) entry which is preliminary data.</text>
</comment>
<dbReference type="InterPro" id="IPR050564">
    <property type="entry name" value="F420-G6PD/mer"/>
</dbReference>
<dbReference type="NCBIfam" id="TIGR03857">
    <property type="entry name" value="F420_MSMEG_2249"/>
    <property type="match status" value="1"/>
</dbReference>
<dbReference type="GO" id="GO:0016705">
    <property type="term" value="F:oxidoreductase activity, acting on paired donors, with incorporation or reduction of molecular oxygen"/>
    <property type="evidence" value="ECO:0007669"/>
    <property type="project" value="InterPro"/>
</dbReference>
<evidence type="ECO:0000313" key="4">
    <source>
        <dbReference type="Proteomes" id="UP000192707"/>
    </source>
</evidence>
<gene>
    <name evidence="3" type="ORF">BST14_27040</name>
</gene>
<dbReference type="InterPro" id="IPR036661">
    <property type="entry name" value="Luciferase-like_sf"/>
</dbReference>
<reference evidence="3 4" key="1">
    <citation type="submission" date="2016-12" db="EMBL/GenBank/DDBJ databases">
        <title>The new phylogeny of genus Mycobacterium.</title>
        <authorList>
            <person name="Tortoli E."/>
            <person name="Trovato A."/>
            <person name="Cirillo D.M."/>
        </authorList>
    </citation>
    <scope>NUCLEOTIDE SEQUENCE [LARGE SCALE GENOMIC DNA]</scope>
    <source>
        <strain evidence="3 4">DSM 45069</strain>
    </source>
</reference>
<dbReference type="PANTHER" id="PTHR43244:SF1">
    <property type="entry name" value="5,10-METHYLENETETRAHYDROMETHANOPTERIN REDUCTASE"/>
    <property type="match status" value="1"/>
</dbReference>
<feature type="domain" description="Luciferase-like" evidence="2">
    <location>
        <begin position="28"/>
        <end position="349"/>
    </location>
</feature>
<dbReference type="Gene3D" id="3.20.20.30">
    <property type="entry name" value="Luciferase-like domain"/>
    <property type="match status" value="1"/>
</dbReference>
<dbReference type="Proteomes" id="UP000192707">
    <property type="component" value="Unassembled WGS sequence"/>
</dbReference>
<dbReference type="Pfam" id="PF00296">
    <property type="entry name" value="Bac_luciferase"/>
    <property type="match status" value="1"/>
</dbReference>
<keyword evidence="4" id="KW-1185">Reference proteome</keyword>
<dbReference type="OrthoDB" id="5723777at2"/>
<dbReference type="InterPro" id="IPR022378">
    <property type="entry name" value="F420_OxRdatse_MSMEG2249_pred"/>
</dbReference>
<evidence type="ECO:0000313" key="3">
    <source>
        <dbReference type="EMBL" id="ORA07619.1"/>
    </source>
</evidence>
<organism evidence="3 4">
    <name type="scientific">Mycobacterium arosiense ATCC BAA-1401 = DSM 45069</name>
    <dbReference type="NCBI Taxonomy" id="1265311"/>
    <lineage>
        <taxon>Bacteria</taxon>
        <taxon>Bacillati</taxon>
        <taxon>Actinomycetota</taxon>
        <taxon>Actinomycetes</taxon>
        <taxon>Mycobacteriales</taxon>
        <taxon>Mycobacteriaceae</taxon>
        <taxon>Mycobacterium</taxon>
        <taxon>Mycobacterium avium complex (MAC)</taxon>
    </lineage>
</organism>
<dbReference type="CDD" id="cd01097">
    <property type="entry name" value="Tetrahydromethanopterin_reductase"/>
    <property type="match status" value="1"/>
</dbReference>